<organism evidence="2">
    <name type="scientific">Salinicola endophyticus</name>
    <dbReference type="NCBI Taxonomy" id="1949083"/>
    <lineage>
        <taxon>Bacteria</taxon>
        <taxon>Pseudomonadati</taxon>
        <taxon>Pseudomonadota</taxon>
        <taxon>Gammaproteobacteria</taxon>
        <taxon>Oceanospirillales</taxon>
        <taxon>Halomonadaceae</taxon>
        <taxon>Salinicola</taxon>
    </lineage>
</organism>
<keyword evidence="1" id="KW-0812">Transmembrane</keyword>
<evidence type="ECO:0000313" key="2">
    <source>
        <dbReference type="EMBL" id="XCJ78697.1"/>
    </source>
</evidence>
<protein>
    <recommendedName>
        <fullName evidence="3">Lipoprotein</fullName>
    </recommendedName>
</protein>
<sequence length="151" mass="16225">MLMLHRLAATLAILCIATFFSSTILAELLGTAASIVTVKSLIVWPGLWVLVPSIALTGGSGFALAKSRSGKLVRRKKMRMPFIAINGLLVLIPCAVLLDRWASAGAFDTAFYLVQGAELLAGATNLVLMGMNMRDGFKMSGRFRHSTLANR</sequence>
<feature type="transmembrane region" description="Helical" evidence="1">
    <location>
        <begin position="77"/>
        <end position="98"/>
    </location>
</feature>
<keyword evidence="1" id="KW-0472">Membrane</keyword>
<gene>
    <name evidence="2" type="ORF">ABV408_14810</name>
</gene>
<dbReference type="EMBL" id="CP159578">
    <property type="protein sequence ID" value="XCJ78697.1"/>
    <property type="molecule type" value="Genomic_DNA"/>
</dbReference>
<feature type="transmembrane region" description="Helical" evidence="1">
    <location>
        <begin position="42"/>
        <end position="65"/>
    </location>
</feature>
<reference evidence="2" key="1">
    <citation type="submission" date="2024-06" db="EMBL/GenBank/DDBJ databases">
        <title>Complete genome of Salinicola endophyticus HNIBRBA4755.</title>
        <authorList>
            <person name="Shin S.Y."/>
            <person name="Kang H."/>
            <person name="Song J."/>
        </authorList>
    </citation>
    <scope>NUCLEOTIDE SEQUENCE</scope>
    <source>
        <strain evidence="2">HNIBRBA4755</strain>
    </source>
</reference>
<evidence type="ECO:0008006" key="3">
    <source>
        <dbReference type="Google" id="ProtNLM"/>
    </source>
</evidence>
<accession>A0AB74U3C4</accession>
<evidence type="ECO:0000256" key="1">
    <source>
        <dbReference type="SAM" id="Phobius"/>
    </source>
</evidence>
<dbReference type="AlphaFoldDB" id="A0AB74U3C4"/>
<proteinExistence type="predicted"/>
<name>A0AB74U3C4_9GAMM</name>
<keyword evidence="1" id="KW-1133">Transmembrane helix</keyword>
<dbReference type="RefSeq" id="WP_353979670.1">
    <property type="nucleotide sequence ID" value="NZ_CP159578.1"/>
</dbReference>
<feature type="transmembrane region" description="Helical" evidence="1">
    <location>
        <begin position="110"/>
        <end position="129"/>
    </location>
</feature>